<keyword evidence="1" id="KW-0175">Coiled coil</keyword>
<feature type="non-terminal residue" evidence="3">
    <location>
        <position position="1"/>
    </location>
</feature>
<evidence type="ECO:0000256" key="1">
    <source>
        <dbReference type="SAM" id="Coils"/>
    </source>
</evidence>
<name>A0A5J4Q5Q7_9ZZZZ</name>
<dbReference type="InterPro" id="IPR029491">
    <property type="entry name" value="Helicase_HTH"/>
</dbReference>
<dbReference type="EMBL" id="SNRY01004711">
    <property type="protein sequence ID" value="KAA6316902.1"/>
    <property type="molecule type" value="Genomic_DNA"/>
</dbReference>
<dbReference type="AlphaFoldDB" id="A0A5J4Q5Q7"/>
<keyword evidence="3" id="KW-0547">Nucleotide-binding</keyword>
<proteinExistence type="predicted"/>
<comment type="caution">
    <text evidence="3">The sequence shown here is derived from an EMBL/GenBank/DDBJ whole genome shotgun (WGS) entry which is preliminary data.</text>
</comment>
<keyword evidence="3" id="KW-0067">ATP-binding</keyword>
<reference evidence="3" key="1">
    <citation type="submission" date="2019-03" db="EMBL/GenBank/DDBJ databases">
        <title>Single cell metagenomics reveals metabolic interactions within the superorganism composed of flagellate Streblomastix strix and complex community of Bacteroidetes bacteria on its surface.</title>
        <authorList>
            <person name="Treitli S.C."/>
            <person name="Kolisko M."/>
            <person name="Husnik F."/>
            <person name="Keeling P."/>
            <person name="Hampl V."/>
        </authorList>
    </citation>
    <scope>NUCLEOTIDE SEQUENCE</scope>
    <source>
        <strain evidence="3">STM</strain>
    </source>
</reference>
<evidence type="ECO:0000259" key="2">
    <source>
        <dbReference type="PROSITE" id="PS50967"/>
    </source>
</evidence>
<sequence>HKSQGLTFERAIIDANNSFAHGQVYVALSRCKTLEGMVLASCLNRSAIICDTTIKEFDHEIEQRLPDEQQLRELQRCYFLDLLSDQFNFHLLEQRLLQVVRIMDEHLYRLYPQLLIRYKEASDTFKTKVGKVAKTFNTQYSKMVMSTEDYANDPALNSRITSGAHYFRQELEALFSSLLDETRIGTDNKEVKKKFTEAFAHLKEMTYVKIGTLALTEKEGFSVSAYLKNKARLMLSAEDNQMERKERNNHSSRQEKAQVPSDILHPVLYSELIEWRKAEAKAQGTNVPVYTVVQQKAILGIVNLLPRDASELLCIPYIGKQTVEKYGEKLLDIVNQYIEKAKVTRQEFHVTASKEKNTLSKSPTKEITYKMFRQGMNVEEIAEIRGFVTGTIVGHLEPYLRKGDVSIQELVSQEKIDIITHYLQEHEGQGETLSVIKTALGEEISYTDIRAVMTSLQKK</sequence>
<dbReference type="SMART" id="SM00341">
    <property type="entry name" value="HRDC"/>
    <property type="match status" value="1"/>
</dbReference>
<dbReference type="GO" id="GO:0000166">
    <property type="term" value="F:nucleotide binding"/>
    <property type="evidence" value="ECO:0007669"/>
    <property type="project" value="InterPro"/>
</dbReference>
<accession>A0A5J4Q5Q7</accession>
<evidence type="ECO:0000313" key="3">
    <source>
        <dbReference type="EMBL" id="KAA6316902.1"/>
    </source>
</evidence>
<dbReference type="InterPro" id="IPR010997">
    <property type="entry name" value="HRDC-like_sf"/>
</dbReference>
<dbReference type="GO" id="GO:0003676">
    <property type="term" value="F:nucleic acid binding"/>
    <property type="evidence" value="ECO:0007669"/>
    <property type="project" value="InterPro"/>
</dbReference>
<dbReference type="PROSITE" id="PS50967">
    <property type="entry name" value="HRDC"/>
    <property type="match status" value="1"/>
</dbReference>
<dbReference type="GO" id="GO:0003678">
    <property type="term" value="F:DNA helicase activity"/>
    <property type="evidence" value="ECO:0007669"/>
    <property type="project" value="UniProtKB-EC"/>
</dbReference>
<feature type="domain" description="HRDC" evidence="2">
    <location>
        <begin position="262"/>
        <end position="344"/>
    </location>
</feature>
<protein>
    <submittedName>
        <fullName evidence="3">ATP-dependent RecD-like DNA helicase</fullName>
        <ecNumber evidence="3">3.6.4.12</ecNumber>
    </submittedName>
</protein>
<dbReference type="Gene3D" id="1.10.150.80">
    <property type="entry name" value="HRDC domain"/>
    <property type="match status" value="1"/>
</dbReference>
<dbReference type="SUPFAM" id="SSF52540">
    <property type="entry name" value="P-loop containing nucleoside triphosphate hydrolases"/>
    <property type="match status" value="1"/>
</dbReference>
<dbReference type="CDD" id="cd18809">
    <property type="entry name" value="SF1_C_RecD"/>
    <property type="match status" value="1"/>
</dbReference>
<keyword evidence="3" id="KW-0347">Helicase</keyword>
<dbReference type="EC" id="3.6.4.12" evidence="3"/>
<dbReference type="InterPro" id="IPR027417">
    <property type="entry name" value="P-loop_NTPase"/>
</dbReference>
<keyword evidence="3" id="KW-0378">Hydrolase</keyword>
<feature type="coiled-coil region" evidence="1">
    <location>
        <begin position="228"/>
        <end position="255"/>
    </location>
</feature>
<dbReference type="InterPro" id="IPR044876">
    <property type="entry name" value="HRDC_dom_sf"/>
</dbReference>
<dbReference type="GO" id="GO:0016787">
    <property type="term" value="F:hydrolase activity"/>
    <property type="evidence" value="ECO:0007669"/>
    <property type="project" value="UniProtKB-KW"/>
</dbReference>
<dbReference type="Pfam" id="PF14493">
    <property type="entry name" value="HTH_40"/>
    <property type="match status" value="1"/>
</dbReference>
<gene>
    <name evidence="3" type="ORF">EZS27_032860</name>
</gene>
<dbReference type="SUPFAM" id="SSF47819">
    <property type="entry name" value="HRDC-like"/>
    <property type="match status" value="1"/>
</dbReference>
<organism evidence="3">
    <name type="scientific">termite gut metagenome</name>
    <dbReference type="NCBI Taxonomy" id="433724"/>
    <lineage>
        <taxon>unclassified sequences</taxon>
        <taxon>metagenomes</taxon>
        <taxon>organismal metagenomes</taxon>
    </lineage>
</organism>
<dbReference type="Gene3D" id="1.10.10.1390">
    <property type="entry name" value="ATP-dependent DNA helicase RecQ"/>
    <property type="match status" value="1"/>
</dbReference>
<dbReference type="Pfam" id="PF00570">
    <property type="entry name" value="HRDC"/>
    <property type="match status" value="1"/>
</dbReference>
<dbReference type="InterPro" id="IPR002121">
    <property type="entry name" value="HRDC_dom"/>
</dbReference>